<reference evidence="1 2" key="2">
    <citation type="journal article" date="2012" name="Stand. Genomic Sci.">
        <title>Complete Genome Sequence of Clostridium clariflavum DSM 19732.</title>
        <authorList>
            <person name="Izquierdo J.A."/>
            <person name="Goodwin L."/>
            <person name="Davenport K.W."/>
            <person name="Teshima H."/>
            <person name="Bruce D."/>
            <person name="Detter C."/>
            <person name="Tapia R."/>
            <person name="Han S."/>
            <person name="Land M."/>
            <person name="Hauser L."/>
            <person name="Jeffries C.D."/>
            <person name="Han J."/>
            <person name="Pitluck S."/>
            <person name="Nolan M."/>
            <person name="Chen A."/>
            <person name="Huntemann M."/>
            <person name="Mavromatis K."/>
            <person name="Mikhailova N."/>
            <person name="Liolios K."/>
            <person name="Woyke T."/>
            <person name="Lynd L.R."/>
        </authorList>
    </citation>
    <scope>NUCLEOTIDE SEQUENCE [LARGE SCALE GENOMIC DNA]</scope>
    <source>
        <strain evidence="2">DSM 19732 / NBRC 101661 / EBR45</strain>
    </source>
</reference>
<name>G8LY18_ACECE</name>
<accession>G8LY18</accession>
<evidence type="ECO:0000313" key="2">
    <source>
        <dbReference type="Proteomes" id="UP000005435"/>
    </source>
</evidence>
<dbReference type="EMBL" id="CP003065">
    <property type="protein sequence ID" value="AEV69950.1"/>
    <property type="molecule type" value="Genomic_DNA"/>
</dbReference>
<reference evidence="2" key="1">
    <citation type="submission" date="2011-12" db="EMBL/GenBank/DDBJ databases">
        <title>Complete sequence of Clostridium clariflavum DSM 19732.</title>
        <authorList>
            <consortium name="US DOE Joint Genome Institute"/>
            <person name="Lucas S."/>
            <person name="Han J."/>
            <person name="Lapidus A."/>
            <person name="Cheng J.-F."/>
            <person name="Goodwin L."/>
            <person name="Pitluck S."/>
            <person name="Peters L."/>
            <person name="Teshima H."/>
            <person name="Detter J.C."/>
            <person name="Han C."/>
            <person name="Tapia R."/>
            <person name="Land M."/>
            <person name="Hauser L."/>
            <person name="Kyrpides N."/>
            <person name="Ivanova N."/>
            <person name="Pagani I."/>
            <person name="Kitzmiller T."/>
            <person name="Lynd L."/>
            <person name="Izquierdo J."/>
            <person name="Woyke T."/>
        </authorList>
    </citation>
    <scope>NUCLEOTIDE SEQUENCE [LARGE SCALE GENOMIC DNA]</scope>
    <source>
        <strain evidence="2">DSM 19732 / NBRC 101661 / EBR45</strain>
    </source>
</reference>
<dbReference type="RefSeq" id="WP_014256479.1">
    <property type="nucleotide sequence ID" value="NC_016627.1"/>
</dbReference>
<dbReference type="AlphaFoldDB" id="G8LY18"/>
<dbReference type="KEGG" id="ccl:Clocl_3461"/>
<sequence length="78" mass="9060">MNILEGFSAKDNSVEFICTKCKYTLWIPRFIVMQLEEDNIFNGLNESVPPQPFCQKCDGIMTPVSYVDIRGVKYEYNK</sequence>
<gene>
    <name evidence="1" type="ordered locus">Clocl_3461</name>
</gene>
<keyword evidence="2" id="KW-1185">Reference proteome</keyword>
<dbReference type="OrthoDB" id="1808986at2"/>
<evidence type="ECO:0000313" key="1">
    <source>
        <dbReference type="EMBL" id="AEV69950.1"/>
    </source>
</evidence>
<organism evidence="1 2">
    <name type="scientific">Acetivibrio clariflavus (strain DSM 19732 / NBRC 101661 / EBR45)</name>
    <name type="common">Clostridium clariflavum</name>
    <dbReference type="NCBI Taxonomy" id="720554"/>
    <lineage>
        <taxon>Bacteria</taxon>
        <taxon>Bacillati</taxon>
        <taxon>Bacillota</taxon>
        <taxon>Clostridia</taxon>
        <taxon>Eubacteriales</taxon>
        <taxon>Oscillospiraceae</taxon>
        <taxon>Acetivibrio</taxon>
    </lineage>
</organism>
<dbReference type="Proteomes" id="UP000005435">
    <property type="component" value="Chromosome"/>
</dbReference>
<proteinExistence type="predicted"/>
<dbReference type="HOGENOM" id="CLU_2615746_0_0_9"/>
<protein>
    <submittedName>
        <fullName evidence="1">Uncharacterized protein</fullName>
    </submittedName>
</protein>